<keyword evidence="3" id="KW-1185">Reference proteome</keyword>
<dbReference type="AlphaFoldDB" id="A0A0M4CRL3"/>
<dbReference type="InterPro" id="IPR007569">
    <property type="entry name" value="DUF559"/>
</dbReference>
<dbReference type="EMBL" id="CP009220">
    <property type="protein sequence ID" value="ALC06780.1"/>
    <property type="molecule type" value="Genomic_DNA"/>
</dbReference>
<dbReference type="KEGG" id="cdx:CDES_12150"/>
<evidence type="ECO:0000313" key="3">
    <source>
        <dbReference type="Proteomes" id="UP000068067"/>
    </source>
</evidence>
<accession>A0A0M4CRL3</accession>
<evidence type="ECO:0000313" key="2">
    <source>
        <dbReference type="EMBL" id="ALC06780.1"/>
    </source>
</evidence>
<gene>
    <name evidence="2" type="ORF">CDES_12150</name>
</gene>
<dbReference type="Pfam" id="PF04480">
    <property type="entry name" value="DUF559"/>
    <property type="match status" value="1"/>
</dbReference>
<reference evidence="2 3" key="1">
    <citation type="submission" date="2014-08" db="EMBL/GenBank/DDBJ databases">
        <title>Complete genome sequence of Corynebacterium deserti GIMN1.010 (=DSM 45689), isolated from desert sand in western China.</title>
        <authorList>
            <person name="Ruckert C."/>
            <person name="Albersmeier A."/>
            <person name="Kalinowski J."/>
        </authorList>
    </citation>
    <scope>NUCLEOTIDE SEQUENCE [LARGE SCALE GENOMIC DNA]</scope>
    <source>
        <strain evidence="2 3">GIMN1.010</strain>
    </source>
</reference>
<proteinExistence type="predicted"/>
<evidence type="ECO:0000259" key="1">
    <source>
        <dbReference type="Pfam" id="PF04480"/>
    </source>
</evidence>
<dbReference type="Gene3D" id="3.40.960.10">
    <property type="entry name" value="VSR Endonuclease"/>
    <property type="match status" value="1"/>
</dbReference>
<sequence>MLGFLTVQIHSEAMKNWQEEFNLINLTKLSHSDIDIFEAISRGDFTKLTHEVVIDADKYRNLPPWDKAAARALAVGMTVDKAVVAGQAAARLWGYQTLGVEKTVLCLLPGRSRAGSIKQQPLGTRYRNSYLSPRDIREVHGIRVTGAFRTFLDIALDDGVVAAVVTIDSARRLNPSLTREKLMHSAESFPRHRGVKAYRQAIELSIPNSDSAQETRARLILREANLSEIQSVQVQARFDQSHNKHFLVDFLINEWIIVEIDGRSKYNSPELNEVLMAERDREKFFLNQGYAVLRIDPKQLDIDQNGECEFIGILKNTLQKTPPEHLKQAA</sequence>
<dbReference type="PATRIC" id="fig|931089.4.peg.2453"/>
<feature type="domain" description="DUF559" evidence="1">
    <location>
        <begin position="211"/>
        <end position="307"/>
    </location>
</feature>
<name>A0A0M4CRL3_9CORY</name>
<dbReference type="Proteomes" id="UP000068067">
    <property type="component" value="Chromosome"/>
</dbReference>
<protein>
    <recommendedName>
        <fullName evidence="1">DUF559 domain-containing protein</fullName>
    </recommendedName>
</protein>
<dbReference type="STRING" id="931089.CDES_12150"/>
<organism evidence="2 3">
    <name type="scientific">Corynebacterium deserti GIMN1.010</name>
    <dbReference type="NCBI Taxonomy" id="931089"/>
    <lineage>
        <taxon>Bacteria</taxon>
        <taxon>Bacillati</taxon>
        <taxon>Actinomycetota</taxon>
        <taxon>Actinomycetes</taxon>
        <taxon>Mycobacteriales</taxon>
        <taxon>Corynebacteriaceae</taxon>
        <taxon>Corynebacterium</taxon>
    </lineage>
</organism>